<dbReference type="CDD" id="cd03424">
    <property type="entry name" value="NUDIX_ADPRase_Nudt5_UGPPase_Nudt14"/>
    <property type="match status" value="1"/>
</dbReference>
<reference evidence="9" key="2">
    <citation type="submission" date="2006-01" db="EMBL/GenBank/DDBJ databases">
        <authorList>
            <person name="Genoscope"/>
        </authorList>
    </citation>
    <scope>NUCLEOTIDE SEQUENCE</scope>
</reference>
<comment type="catalytic activity">
    <reaction evidence="1">
        <text>GDP-alpha-D-mannose + H2O = alpha-D-mannose 1-phosphate + GMP + 2 H(+)</text>
        <dbReference type="Rhea" id="RHEA:27978"/>
        <dbReference type="ChEBI" id="CHEBI:15377"/>
        <dbReference type="ChEBI" id="CHEBI:15378"/>
        <dbReference type="ChEBI" id="CHEBI:57527"/>
        <dbReference type="ChEBI" id="CHEBI:58115"/>
        <dbReference type="ChEBI" id="CHEBI:58409"/>
    </reaction>
</comment>
<evidence type="ECO:0000313" key="10">
    <source>
        <dbReference type="EMBL" id="QII10717.1"/>
    </source>
</evidence>
<evidence type="ECO:0000256" key="1">
    <source>
        <dbReference type="ARBA" id="ARBA00000847"/>
    </source>
</evidence>
<feature type="domain" description="Nudix hydrolase" evidence="8">
    <location>
        <begin position="58"/>
        <end position="187"/>
    </location>
</feature>
<dbReference type="InterPro" id="IPR000086">
    <property type="entry name" value="NUDIX_hydrolase_dom"/>
</dbReference>
<dbReference type="PANTHER" id="PTHR11839">
    <property type="entry name" value="UDP/ADP-SUGAR PYROPHOSPHATASE"/>
    <property type="match status" value="1"/>
</dbReference>
<dbReference type="GO" id="GO:0016787">
    <property type="term" value="F:hydrolase activity"/>
    <property type="evidence" value="ECO:0007669"/>
    <property type="project" value="UniProtKB-KW"/>
</dbReference>
<reference evidence="9" key="1">
    <citation type="journal article" date="2006" name="Nature">
        <title>Deciphering the evolution and metabolism of an anammox bacterium from a community genome.</title>
        <authorList>
            <person name="Strous M."/>
            <person name="Pelletier E."/>
            <person name="Mangenot S."/>
            <person name="Rattei T."/>
            <person name="Lehner A."/>
            <person name="Taylor M.W."/>
            <person name="Horn M."/>
            <person name="Daims H."/>
            <person name="Bartol-Mavel D."/>
            <person name="Wincker P."/>
            <person name="Barbe V."/>
            <person name="Fonknechten N."/>
            <person name="Vallenet D."/>
            <person name="Segurens B."/>
            <person name="Schenowitz-Truong C."/>
            <person name="Medigue C."/>
            <person name="Collingro A."/>
            <person name="Snel B."/>
            <person name="Dutilh B.E."/>
            <person name="OpDenCamp H.J.M."/>
            <person name="vanDerDrift C."/>
            <person name="Cirpus I."/>
            <person name="vanDePas-Schoonen K.T."/>
            <person name="Harhangi H.R."/>
            <person name="vanNiftrik L."/>
            <person name="Schmid M."/>
            <person name="Keltjens J."/>
            <person name="vanDeVossenberg J."/>
            <person name="Kartal B."/>
            <person name="Meier H."/>
            <person name="Frishman D."/>
            <person name="Huynen M.A."/>
            <person name="Mewes H."/>
            <person name="Weissenbach J."/>
            <person name="Jetten M.S.M."/>
            <person name="Wagner M."/>
            <person name="LePaslier D."/>
        </authorList>
    </citation>
    <scope>NUCLEOTIDE SEQUENCE</scope>
</reference>
<dbReference type="AlphaFoldDB" id="Q1Q107"/>
<dbReference type="InterPro" id="IPR020084">
    <property type="entry name" value="NUDIX_hydrolase_CS"/>
</dbReference>
<evidence type="ECO:0000256" key="6">
    <source>
        <dbReference type="ARBA" id="ARBA00032162"/>
    </source>
</evidence>
<gene>
    <name evidence="9" type="primary">nudF</name>
    <name evidence="10" type="ORF">KsCSTR_13380</name>
    <name evidence="11" type="ORF">KSMBR1_2771</name>
    <name evidence="9" type="ORF">kuste2934</name>
</gene>
<dbReference type="GO" id="GO:0006753">
    <property type="term" value="P:nucleoside phosphate metabolic process"/>
    <property type="evidence" value="ECO:0007669"/>
    <property type="project" value="TreeGrafter"/>
</dbReference>
<dbReference type="EMBL" id="CP049055">
    <property type="protein sequence ID" value="QII10717.1"/>
    <property type="molecule type" value="Genomic_DNA"/>
</dbReference>
<dbReference type="GO" id="GO:0019693">
    <property type="term" value="P:ribose phosphate metabolic process"/>
    <property type="evidence" value="ECO:0007669"/>
    <property type="project" value="TreeGrafter"/>
</dbReference>
<dbReference type="FunFam" id="3.90.79.10:FF:000024">
    <property type="entry name" value="ADP-ribose pyrophosphatase"/>
    <property type="match status" value="1"/>
</dbReference>
<dbReference type="EMBL" id="LT934425">
    <property type="protein sequence ID" value="SOH05258.1"/>
    <property type="molecule type" value="Genomic_DNA"/>
</dbReference>
<evidence type="ECO:0000313" key="12">
    <source>
        <dbReference type="Proteomes" id="UP000221734"/>
    </source>
</evidence>
<accession>Q1Q107</accession>
<comment type="cofactor">
    <cofactor evidence="2">
        <name>Mg(2+)</name>
        <dbReference type="ChEBI" id="CHEBI:18420"/>
    </cofactor>
</comment>
<dbReference type="PROSITE" id="PS51462">
    <property type="entry name" value="NUDIX"/>
    <property type="match status" value="1"/>
</dbReference>
<dbReference type="PROSITE" id="PS00893">
    <property type="entry name" value="NUDIX_BOX"/>
    <property type="match status" value="1"/>
</dbReference>
<comment type="similarity">
    <text evidence="3">Belongs to the Nudix hydrolase family. NudK subfamily.</text>
</comment>
<keyword evidence="12" id="KW-1185">Reference proteome</keyword>
<dbReference type="KEGG" id="kst:KSMBR1_2771"/>
<evidence type="ECO:0000313" key="11">
    <source>
        <dbReference type="EMBL" id="SOH05258.1"/>
    </source>
</evidence>
<name>Q1Q107_KUEST</name>
<evidence type="ECO:0000256" key="5">
    <source>
        <dbReference type="ARBA" id="ARBA00022801"/>
    </source>
</evidence>
<dbReference type="SUPFAM" id="SSF55811">
    <property type="entry name" value="Nudix"/>
    <property type="match status" value="1"/>
</dbReference>
<organism evidence="9">
    <name type="scientific">Kuenenia stuttgartiensis</name>
    <dbReference type="NCBI Taxonomy" id="174633"/>
    <lineage>
        <taxon>Bacteria</taxon>
        <taxon>Pseudomonadati</taxon>
        <taxon>Planctomycetota</taxon>
        <taxon>Candidatus Brocadiia</taxon>
        <taxon>Candidatus Brocadiales</taxon>
        <taxon>Candidatus Brocadiaceae</taxon>
        <taxon>Candidatus Kuenenia</taxon>
    </lineage>
</organism>
<dbReference type="Proteomes" id="UP000501926">
    <property type="component" value="Chromosome"/>
</dbReference>
<reference evidence="11" key="3">
    <citation type="submission" date="2017-10" db="EMBL/GenBank/DDBJ databases">
        <authorList>
            <person name="Banno H."/>
            <person name="Chua N.-H."/>
        </authorList>
    </citation>
    <scope>NUCLEOTIDE SEQUENCE [LARGE SCALE GENOMIC DNA]</scope>
    <source>
        <strain evidence="11">Kuenenia_mbr1_ru-nijmegen</strain>
    </source>
</reference>
<evidence type="ECO:0000313" key="9">
    <source>
        <dbReference type="EMBL" id="CAJ73687.1"/>
    </source>
</evidence>
<sequence>MNGYKKSGMLWLWTGQKRNLTCFIKGAIVIVYSGIRISVRKDEVALDDGRKVMREVVDHPGSAAIIPFIANDEILLIKQYRYAVNETIYEIPAGTLDEGETFFECANRELEEETGYKAGILTPLSVIYPSPGILNETMHLYKATNLIKTKTNHQADESIKGIVAIKVKEASEMIKRGEIKDAKTVCCILMTISGVHVFK</sequence>
<evidence type="ECO:0000256" key="4">
    <source>
        <dbReference type="ARBA" id="ARBA00016377"/>
    </source>
</evidence>
<dbReference type="EMBL" id="CT573071">
    <property type="protein sequence ID" value="CAJ73687.1"/>
    <property type="molecule type" value="Genomic_DNA"/>
</dbReference>
<evidence type="ECO:0000259" key="8">
    <source>
        <dbReference type="PROSITE" id="PS51462"/>
    </source>
</evidence>
<dbReference type="PANTHER" id="PTHR11839:SF18">
    <property type="entry name" value="NUDIX HYDROLASE DOMAIN-CONTAINING PROTEIN"/>
    <property type="match status" value="1"/>
</dbReference>
<dbReference type="Pfam" id="PF00293">
    <property type="entry name" value="NUDIX"/>
    <property type="match status" value="1"/>
</dbReference>
<dbReference type="Proteomes" id="UP000221734">
    <property type="component" value="Chromosome Kuenenia_stuttgartiensis_MBR1"/>
</dbReference>
<dbReference type="Gene3D" id="3.90.79.10">
    <property type="entry name" value="Nucleoside Triphosphate Pyrophosphohydrolase"/>
    <property type="match status" value="1"/>
</dbReference>
<evidence type="ECO:0000256" key="7">
    <source>
        <dbReference type="ARBA" id="ARBA00032272"/>
    </source>
</evidence>
<protein>
    <recommendedName>
        <fullName evidence="4">GDP-mannose pyrophosphatase</fullName>
    </recommendedName>
    <alternativeName>
        <fullName evidence="6">GDP-mannose hydrolase</fullName>
    </alternativeName>
    <alternativeName>
        <fullName evidence="7">GDPMK</fullName>
    </alternativeName>
</protein>
<evidence type="ECO:0000256" key="3">
    <source>
        <dbReference type="ARBA" id="ARBA00007275"/>
    </source>
</evidence>
<keyword evidence="5 9" id="KW-0378">Hydrolase</keyword>
<reference evidence="12" key="4">
    <citation type="submission" date="2017-10" db="EMBL/GenBank/DDBJ databases">
        <authorList>
            <person name="Frank J."/>
        </authorList>
    </citation>
    <scope>NUCLEOTIDE SEQUENCE [LARGE SCALE GENOMIC DNA]</scope>
</reference>
<reference evidence="10 13" key="5">
    <citation type="submission" date="2020-02" db="EMBL/GenBank/DDBJ databases">
        <title>Newly sequenced genome of strain CSTR1 showed variability in Candidatus Kuenenia stuttgartiensis genomes.</title>
        <authorList>
            <person name="Ding C."/>
            <person name="Adrian L."/>
        </authorList>
    </citation>
    <scope>NUCLEOTIDE SEQUENCE [LARGE SCALE GENOMIC DNA]</scope>
    <source>
        <strain evidence="10 13">CSTR1</strain>
    </source>
</reference>
<dbReference type="OrthoDB" id="9806150at2"/>
<evidence type="ECO:0000256" key="2">
    <source>
        <dbReference type="ARBA" id="ARBA00001946"/>
    </source>
</evidence>
<proteinExistence type="inferred from homology"/>
<evidence type="ECO:0000313" key="13">
    <source>
        <dbReference type="Proteomes" id="UP000501926"/>
    </source>
</evidence>
<dbReference type="RefSeq" id="WP_099325864.1">
    <property type="nucleotide sequence ID" value="NZ_CP049055.1"/>
</dbReference>
<dbReference type="InterPro" id="IPR015797">
    <property type="entry name" value="NUDIX_hydrolase-like_dom_sf"/>
</dbReference>